<reference evidence="2 3" key="1">
    <citation type="submission" date="2014-04" db="EMBL/GenBank/DDBJ databases">
        <authorList>
            <consortium name="DOE Joint Genome Institute"/>
            <person name="Kuo A."/>
            <person name="Kohler A."/>
            <person name="Costa M.D."/>
            <person name="Nagy L.G."/>
            <person name="Floudas D."/>
            <person name="Copeland A."/>
            <person name="Barry K.W."/>
            <person name="Cichocki N."/>
            <person name="Veneault-Fourrey C."/>
            <person name="LaButti K."/>
            <person name="Lindquist E.A."/>
            <person name="Lipzen A."/>
            <person name="Lundell T."/>
            <person name="Morin E."/>
            <person name="Murat C."/>
            <person name="Sun H."/>
            <person name="Tunlid A."/>
            <person name="Henrissat B."/>
            <person name="Grigoriev I.V."/>
            <person name="Hibbett D.S."/>
            <person name="Martin F."/>
            <person name="Nordberg H.P."/>
            <person name="Cantor M.N."/>
            <person name="Hua S.X."/>
        </authorList>
    </citation>
    <scope>NUCLEOTIDE SEQUENCE [LARGE SCALE GENOMIC DNA]</scope>
    <source>
        <strain evidence="2 3">Marx 270</strain>
    </source>
</reference>
<dbReference type="HOGENOM" id="CLU_2251164_0_0_1"/>
<accession>A0A0C3K5G0</accession>
<sequence>MVPPATGECEAYGSLRSKLTSLIRSCDYHASFRACALFYYFSNHVRVSLWVSDATKCGGDVDLVAARILNNTRIKTDDTSINKGPRSRSGLASAKRMGGCDLWG</sequence>
<dbReference type="AlphaFoldDB" id="A0A0C3K5G0"/>
<keyword evidence="3" id="KW-1185">Reference proteome</keyword>
<evidence type="ECO:0000313" key="3">
    <source>
        <dbReference type="Proteomes" id="UP000054217"/>
    </source>
</evidence>
<reference evidence="3" key="2">
    <citation type="submission" date="2015-01" db="EMBL/GenBank/DDBJ databases">
        <title>Evolutionary Origins and Diversification of the Mycorrhizal Mutualists.</title>
        <authorList>
            <consortium name="DOE Joint Genome Institute"/>
            <consortium name="Mycorrhizal Genomics Consortium"/>
            <person name="Kohler A."/>
            <person name="Kuo A."/>
            <person name="Nagy L.G."/>
            <person name="Floudas D."/>
            <person name="Copeland A."/>
            <person name="Barry K.W."/>
            <person name="Cichocki N."/>
            <person name="Veneault-Fourrey C."/>
            <person name="LaButti K."/>
            <person name="Lindquist E.A."/>
            <person name="Lipzen A."/>
            <person name="Lundell T."/>
            <person name="Morin E."/>
            <person name="Murat C."/>
            <person name="Riley R."/>
            <person name="Ohm R."/>
            <person name="Sun H."/>
            <person name="Tunlid A."/>
            <person name="Henrissat B."/>
            <person name="Grigoriev I.V."/>
            <person name="Hibbett D.S."/>
            <person name="Martin F."/>
        </authorList>
    </citation>
    <scope>NUCLEOTIDE SEQUENCE [LARGE SCALE GENOMIC DNA]</scope>
    <source>
        <strain evidence="3">Marx 270</strain>
    </source>
</reference>
<dbReference type="InParanoid" id="A0A0C3K5G0"/>
<gene>
    <name evidence="2" type="ORF">M404DRAFT_540526</name>
</gene>
<feature type="region of interest" description="Disordered" evidence="1">
    <location>
        <begin position="79"/>
        <end position="104"/>
    </location>
</feature>
<dbReference type="EMBL" id="KN831969">
    <property type="protein sequence ID" value="KIO04807.1"/>
    <property type="molecule type" value="Genomic_DNA"/>
</dbReference>
<evidence type="ECO:0000313" key="2">
    <source>
        <dbReference type="EMBL" id="KIO04807.1"/>
    </source>
</evidence>
<protein>
    <submittedName>
        <fullName evidence="2">Uncharacterized protein</fullName>
    </submittedName>
</protein>
<name>A0A0C3K5G0_PISTI</name>
<proteinExistence type="predicted"/>
<organism evidence="2 3">
    <name type="scientific">Pisolithus tinctorius Marx 270</name>
    <dbReference type="NCBI Taxonomy" id="870435"/>
    <lineage>
        <taxon>Eukaryota</taxon>
        <taxon>Fungi</taxon>
        <taxon>Dikarya</taxon>
        <taxon>Basidiomycota</taxon>
        <taxon>Agaricomycotina</taxon>
        <taxon>Agaricomycetes</taxon>
        <taxon>Agaricomycetidae</taxon>
        <taxon>Boletales</taxon>
        <taxon>Sclerodermatineae</taxon>
        <taxon>Pisolithaceae</taxon>
        <taxon>Pisolithus</taxon>
    </lineage>
</organism>
<dbReference type="Proteomes" id="UP000054217">
    <property type="component" value="Unassembled WGS sequence"/>
</dbReference>
<evidence type="ECO:0000256" key="1">
    <source>
        <dbReference type="SAM" id="MobiDB-lite"/>
    </source>
</evidence>